<dbReference type="GO" id="GO:0007076">
    <property type="term" value="P:mitotic chromosome condensation"/>
    <property type="evidence" value="ECO:0007669"/>
    <property type="project" value="InterPro"/>
</dbReference>
<evidence type="ECO:0000313" key="1">
    <source>
        <dbReference type="EMBL" id="RVW82096.1"/>
    </source>
</evidence>
<dbReference type="Proteomes" id="UP000288805">
    <property type="component" value="Unassembled WGS sequence"/>
</dbReference>
<dbReference type="PANTHER" id="PTHR14418">
    <property type="entry name" value="CONDENSIN COMPLEX SUBUNIT 3-RELATED"/>
    <property type="match status" value="1"/>
</dbReference>
<gene>
    <name evidence="1" type="ORF">CK203_052511</name>
</gene>
<dbReference type="PANTHER" id="PTHR14418:SF5">
    <property type="entry name" value="CONDENSIN COMPLEX SUBUNIT 3"/>
    <property type="match status" value="1"/>
</dbReference>
<organism evidence="1 2">
    <name type="scientific">Vitis vinifera</name>
    <name type="common">Grape</name>
    <dbReference type="NCBI Taxonomy" id="29760"/>
    <lineage>
        <taxon>Eukaryota</taxon>
        <taxon>Viridiplantae</taxon>
        <taxon>Streptophyta</taxon>
        <taxon>Embryophyta</taxon>
        <taxon>Tracheophyta</taxon>
        <taxon>Spermatophyta</taxon>
        <taxon>Magnoliopsida</taxon>
        <taxon>eudicotyledons</taxon>
        <taxon>Gunneridae</taxon>
        <taxon>Pentapetalae</taxon>
        <taxon>rosids</taxon>
        <taxon>Vitales</taxon>
        <taxon>Vitaceae</taxon>
        <taxon>Viteae</taxon>
        <taxon>Vitis</taxon>
    </lineage>
</organism>
<dbReference type="GO" id="GO:0000796">
    <property type="term" value="C:condensin complex"/>
    <property type="evidence" value="ECO:0007669"/>
    <property type="project" value="InterPro"/>
</dbReference>
<accession>A0A438HCB4</accession>
<dbReference type="AlphaFoldDB" id="A0A438HCB4"/>
<sequence length="330" mass="37668">MSDSRIVDDDFPNKGIYVVIDFLGWRIYFDEVVNNFEYGIGVLLIASRANHIPRSIRLAFFDSYPTTNNIVEQIQGYWKTRDMKLRFGTFLHGASTKDRRALRQLATRFVICGESLPHASSKYHDFVLVAIDYFTKPQTNGAVEVTNKNIKRILRKMVETSRDCPALAVRALARFTNDSENSDILDLFLEALPLEHNAEVRKMIVLSLPPSNATSVAILDCNLDGSFDLSMLKPMNWLENLMEALLKAGSVQLQDDQSIQQFIVSTSNEIEDKPRRLILLSQPCSQYLARSAKTLATQKLKKLGRQLLKEWKLFITQRSFYKCLEAHLLG</sequence>
<dbReference type="InterPro" id="IPR027165">
    <property type="entry name" value="CND3"/>
</dbReference>
<name>A0A438HCB4_VITVI</name>
<comment type="caution">
    <text evidence="1">The sequence shown here is derived from an EMBL/GenBank/DDBJ whole genome shotgun (WGS) entry which is preliminary data.</text>
</comment>
<proteinExistence type="predicted"/>
<reference evidence="1 2" key="1">
    <citation type="journal article" date="2018" name="PLoS Genet.">
        <title>Population sequencing reveals clonal diversity and ancestral inbreeding in the grapevine cultivar Chardonnay.</title>
        <authorList>
            <person name="Roach M.J."/>
            <person name="Johnson D.L."/>
            <person name="Bohlmann J."/>
            <person name="van Vuuren H.J."/>
            <person name="Jones S.J."/>
            <person name="Pretorius I.S."/>
            <person name="Schmidt S.A."/>
            <person name="Borneman A.R."/>
        </authorList>
    </citation>
    <scope>NUCLEOTIDE SEQUENCE [LARGE SCALE GENOMIC DNA]</scope>
    <source>
        <strain evidence="2">cv. Chardonnay</strain>
        <tissue evidence="1">Leaf</tissue>
    </source>
</reference>
<dbReference type="EMBL" id="QGNW01000244">
    <property type="protein sequence ID" value="RVW82096.1"/>
    <property type="molecule type" value="Genomic_DNA"/>
</dbReference>
<evidence type="ECO:0000313" key="2">
    <source>
        <dbReference type="Proteomes" id="UP000288805"/>
    </source>
</evidence>
<protein>
    <submittedName>
        <fullName evidence="1">Uncharacterized protein</fullName>
    </submittedName>
</protein>